<protein>
    <recommendedName>
        <fullName evidence="4">YqfQ-like protein</fullName>
    </recommendedName>
</protein>
<name>A0ABP3GBU1_9BACI</name>
<keyword evidence="3" id="KW-1185">Reference proteome</keyword>
<sequence length="233" mass="24827">MPPRRVPPMMGHGRGLNQPQNPFMMQRPQRGPSPFGGRQSPPYNNGMRGFGMQAGRQPRGTGGGLLGKILGKNNPQASRGAGGGLLSRFLGGGSKGSGALSGFEAASRSGAGLSSLSQPGGLMNILNQTQSVLKTASQIGPMVQQYGPLVRNLPAMWKLYRGLKSASTEEDANETQADDKETKDESIDFESLDFESLEVSEPSIQEKKKKPKRSNKSKKNSGPKGSSLPKLYI</sequence>
<feature type="region of interest" description="Disordered" evidence="1">
    <location>
        <begin position="52"/>
        <end position="75"/>
    </location>
</feature>
<dbReference type="EMBL" id="BAAADJ010000059">
    <property type="protein sequence ID" value="GAA0341274.1"/>
    <property type="molecule type" value="Genomic_DNA"/>
</dbReference>
<feature type="compositionally biased region" description="Basic and acidic residues" evidence="1">
    <location>
        <begin position="177"/>
        <end position="186"/>
    </location>
</feature>
<evidence type="ECO:0000313" key="2">
    <source>
        <dbReference type="EMBL" id="GAA0341274.1"/>
    </source>
</evidence>
<evidence type="ECO:0008006" key="4">
    <source>
        <dbReference type="Google" id="ProtNLM"/>
    </source>
</evidence>
<feature type="region of interest" description="Disordered" evidence="1">
    <location>
        <begin position="165"/>
        <end position="233"/>
    </location>
</feature>
<dbReference type="RefSeq" id="WP_343801802.1">
    <property type="nucleotide sequence ID" value="NZ_BAAADJ010000059.1"/>
</dbReference>
<dbReference type="Proteomes" id="UP001500782">
    <property type="component" value="Unassembled WGS sequence"/>
</dbReference>
<accession>A0ABP3GBU1</accession>
<evidence type="ECO:0000313" key="3">
    <source>
        <dbReference type="Proteomes" id="UP001500782"/>
    </source>
</evidence>
<dbReference type="Pfam" id="PF14181">
    <property type="entry name" value="YqfQ"/>
    <property type="match status" value="1"/>
</dbReference>
<evidence type="ECO:0000256" key="1">
    <source>
        <dbReference type="SAM" id="MobiDB-lite"/>
    </source>
</evidence>
<comment type="caution">
    <text evidence="2">The sequence shown here is derived from an EMBL/GenBank/DDBJ whole genome shotgun (WGS) entry which is preliminary data.</text>
</comment>
<gene>
    <name evidence="2" type="ORF">GCM10008967_34560</name>
</gene>
<organism evidence="2 3">
    <name type="scientific">Bacillus carboniphilus</name>
    <dbReference type="NCBI Taxonomy" id="86663"/>
    <lineage>
        <taxon>Bacteria</taxon>
        <taxon>Bacillati</taxon>
        <taxon>Bacillota</taxon>
        <taxon>Bacilli</taxon>
        <taxon>Bacillales</taxon>
        <taxon>Bacillaceae</taxon>
        <taxon>Bacillus</taxon>
    </lineage>
</organism>
<dbReference type="InterPro" id="IPR025571">
    <property type="entry name" value="YqfQ"/>
</dbReference>
<proteinExistence type="predicted"/>
<feature type="compositionally biased region" description="Basic residues" evidence="1">
    <location>
        <begin position="207"/>
        <end position="221"/>
    </location>
</feature>
<feature type="compositionally biased region" description="Acidic residues" evidence="1">
    <location>
        <begin position="187"/>
        <end position="198"/>
    </location>
</feature>
<feature type="region of interest" description="Disordered" evidence="1">
    <location>
        <begin position="1"/>
        <end position="40"/>
    </location>
</feature>
<reference evidence="3" key="1">
    <citation type="journal article" date="2019" name="Int. J. Syst. Evol. Microbiol.">
        <title>The Global Catalogue of Microorganisms (GCM) 10K type strain sequencing project: providing services to taxonomists for standard genome sequencing and annotation.</title>
        <authorList>
            <consortium name="The Broad Institute Genomics Platform"/>
            <consortium name="The Broad Institute Genome Sequencing Center for Infectious Disease"/>
            <person name="Wu L."/>
            <person name="Ma J."/>
        </authorList>
    </citation>
    <scope>NUCLEOTIDE SEQUENCE [LARGE SCALE GENOMIC DNA]</scope>
    <source>
        <strain evidence="3">JCM 9731</strain>
    </source>
</reference>